<proteinExistence type="inferred from homology"/>
<dbReference type="KEGG" id="agl:PYTT_1510"/>
<protein>
    <recommendedName>
        <fullName evidence="4">phosphoglycolate phosphatase</fullName>
        <ecNumber evidence="4">3.1.3.18</ecNumber>
    </recommendedName>
</protein>
<dbReference type="PANTHER" id="PTHR43434">
    <property type="entry name" value="PHOSPHOGLYCOLATE PHOSPHATASE"/>
    <property type="match status" value="1"/>
</dbReference>
<comment type="catalytic activity">
    <reaction evidence="1">
        <text>2-phosphoglycolate + H2O = glycolate + phosphate</text>
        <dbReference type="Rhea" id="RHEA:14369"/>
        <dbReference type="ChEBI" id="CHEBI:15377"/>
        <dbReference type="ChEBI" id="CHEBI:29805"/>
        <dbReference type="ChEBI" id="CHEBI:43474"/>
        <dbReference type="ChEBI" id="CHEBI:58033"/>
        <dbReference type="EC" id="3.1.3.18"/>
    </reaction>
</comment>
<sequence>MIRMVGFDLDGTIGETIPMCLRVFARAVSPHAGHLLSEEEIVQTFGLNEVGMVKAIVKEGWEQALEDFYTLYEEMHGECAEPYEGVVELIDDLKRCGVQVALITGKGAVSCRITLERFGLQDAFCRIGTGAEDRLNKAELMAGLLEEYGLERDEFLYIGDALSDVAATKEAGVVCLSAAWSEAVDASRLREVNDPALVFGGIEELRNYLAGLIGGLPEAAGEMRP</sequence>
<dbReference type="Proteomes" id="UP000176204">
    <property type="component" value="Chromosome I"/>
</dbReference>
<evidence type="ECO:0000313" key="6">
    <source>
        <dbReference type="Proteomes" id="UP000176204"/>
    </source>
</evidence>
<dbReference type="PATRIC" id="fig|1679444.3.peg.1191"/>
<dbReference type="EMBL" id="LT629973">
    <property type="protein sequence ID" value="SEH89374.1"/>
    <property type="molecule type" value="Genomic_DNA"/>
</dbReference>
<dbReference type="InterPro" id="IPR041492">
    <property type="entry name" value="HAD_2"/>
</dbReference>
<dbReference type="GO" id="GO:0008967">
    <property type="term" value="F:phosphoglycolate phosphatase activity"/>
    <property type="evidence" value="ECO:0007669"/>
    <property type="project" value="UniProtKB-EC"/>
</dbReference>
<keyword evidence="5" id="KW-0378">Hydrolase</keyword>
<dbReference type="GO" id="GO:0005829">
    <property type="term" value="C:cytosol"/>
    <property type="evidence" value="ECO:0007669"/>
    <property type="project" value="TreeGrafter"/>
</dbReference>
<comment type="pathway">
    <text evidence="2">Organic acid metabolism; glycolate biosynthesis; glycolate from 2-phosphoglycolate: step 1/1.</text>
</comment>
<dbReference type="SFLD" id="SFLDS00003">
    <property type="entry name" value="Haloacid_Dehalogenase"/>
    <property type="match status" value="1"/>
</dbReference>
<dbReference type="InterPro" id="IPR023198">
    <property type="entry name" value="PGP-like_dom2"/>
</dbReference>
<dbReference type="OrthoDB" id="9792518at2"/>
<dbReference type="InterPro" id="IPR023214">
    <property type="entry name" value="HAD_sf"/>
</dbReference>
<keyword evidence="6" id="KW-1185">Reference proteome</keyword>
<comment type="similarity">
    <text evidence="3">Belongs to the HAD-like hydrolase superfamily. CbbY/CbbZ/Gph/YieH family.</text>
</comment>
<accession>A0A1C7PAD6</accession>
<dbReference type="SUPFAM" id="SSF56784">
    <property type="entry name" value="HAD-like"/>
    <property type="match status" value="1"/>
</dbReference>
<evidence type="ECO:0000313" key="5">
    <source>
        <dbReference type="EMBL" id="SEH89374.1"/>
    </source>
</evidence>
<dbReference type="PANTHER" id="PTHR43434:SF1">
    <property type="entry name" value="PHOSPHOGLYCOLATE PHOSPHATASE"/>
    <property type="match status" value="1"/>
</dbReference>
<organism evidence="5 6">
    <name type="scientific">Akkermansia glycaniphila</name>
    <dbReference type="NCBI Taxonomy" id="1679444"/>
    <lineage>
        <taxon>Bacteria</taxon>
        <taxon>Pseudomonadati</taxon>
        <taxon>Verrucomicrobiota</taxon>
        <taxon>Verrucomicrobiia</taxon>
        <taxon>Verrucomicrobiales</taxon>
        <taxon>Akkermansiaceae</taxon>
        <taxon>Akkermansia</taxon>
    </lineage>
</organism>
<dbReference type="AlphaFoldDB" id="A0A1C7PAD6"/>
<dbReference type="STRING" id="1679444.PYTT_1510"/>
<evidence type="ECO:0000256" key="1">
    <source>
        <dbReference type="ARBA" id="ARBA00000830"/>
    </source>
</evidence>
<dbReference type="Gene3D" id="3.40.50.1000">
    <property type="entry name" value="HAD superfamily/HAD-like"/>
    <property type="match status" value="1"/>
</dbReference>
<dbReference type="InterPro" id="IPR050155">
    <property type="entry name" value="HAD-like_hydrolase_sf"/>
</dbReference>
<evidence type="ECO:0000256" key="3">
    <source>
        <dbReference type="ARBA" id="ARBA00006171"/>
    </source>
</evidence>
<dbReference type="SFLD" id="SFLDG01129">
    <property type="entry name" value="C1.5:_HAD__Beta-PGM__Phosphata"/>
    <property type="match status" value="1"/>
</dbReference>
<reference evidence="6" key="1">
    <citation type="submission" date="2016-09" db="EMBL/GenBank/DDBJ databases">
        <authorList>
            <person name="Koehorst J."/>
        </authorList>
    </citation>
    <scope>NUCLEOTIDE SEQUENCE [LARGE SCALE GENOMIC DNA]</scope>
</reference>
<dbReference type="InterPro" id="IPR036412">
    <property type="entry name" value="HAD-like_sf"/>
</dbReference>
<dbReference type="RefSeq" id="WP_067777379.1">
    <property type="nucleotide sequence ID" value="NZ_LIGX01000035.1"/>
</dbReference>
<evidence type="ECO:0000256" key="2">
    <source>
        <dbReference type="ARBA" id="ARBA00004818"/>
    </source>
</evidence>
<dbReference type="EC" id="3.1.3.18" evidence="4"/>
<dbReference type="Pfam" id="PF13419">
    <property type="entry name" value="HAD_2"/>
    <property type="match status" value="1"/>
</dbReference>
<evidence type="ECO:0000256" key="4">
    <source>
        <dbReference type="ARBA" id="ARBA00013078"/>
    </source>
</evidence>
<dbReference type="Gene3D" id="1.10.150.240">
    <property type="entry name" value="Putative phosphatase, domain 2"/>
    <property type="match status" value="1"/>
</dbReference>
<name>A0A1C7PAD6_9BACT</name>
<dbReference type="GO" id="GO:0006281">
    <property type="term" value="P:DNA repair"/>
    <property type="evidence" value="ECO:0007669"/>
    <property type="project" value="TreeGrafter"/>
</dbReference>
<gene>
    <name evidence="5" type="ORF">PYTT_1510</name>
</gene>